<dbReference type="Proteomes" id="UP000335636">
    <property type="component" value="Unassembled WGS sequence"/>
</dbReference>
<reference evidence="1" key="1">
    <citation type="submission" date="2019-04" db="EMBL/GenBank/DDBJ databases">
        <authorList>
            <person name="Alioto T."/>
            <person name="Alioto T."/>
        </authorList>
    </citation>
    <scope>NUCLEOTIDE SEQUENCE [LARGE SCALE GENOMIC DNA]</scope>
</reference>
<name>A0A5E4BNX7_MARMO</name>
<evidence type="ECO:0000313" key="2">
    <source>
        <dbReference type="Proteomes" id="UP000335636"/>
    </source>
</evidence>
<dbReference type="EMBL" id="CABDUW010000555">
    <property type="protein sequence ID" value="VTJ71373.1"/>
    <property type="molecule type" value="Genomic_DNA"/>
</dbReference>
<comment type="caution">
    <text evidence="1">The sequence shown here is derived from an EMBL/GenBank/DDBJ whole genome shotgun (WGS) entry which is preliminary data.</text>
</comment>
<feature type="non-terminal residue" evidence="1">
    <location>
        <position position="1"/>
    </location>
</feature>
<organism evidence="1 2">
    <name type="scientific">Marmota monax</name>
    <name type="common">Woodchuck</name>
    <dbReference type="NCBI Taxonomy" id="9995"/>
    <lineage>
        <taxon>Eukaryota</taxon>
        <taxon>Metazoa</taxon>
        <taxon>Chordata</taxon>
        <taxon>Craniata</taxon>
        <taxon>Vertebrata</taxon>
        <taxon>Euteleostomi</taxon>
        <taxon>Mammalia</taxon>
        <taxon>Eutheria</taxon>
        <taxon>Euarchontoglires</taxon>
        <taxon>Glires</taxon>
        <taxon>Rodentia</taxon>
        <taxon>Sciuromorpha</taxon>
        <taxon>Sciuridae</taxon>
        <taxon>Xerinae</taxon>
        <taxon>Marmotini</taxon>
        <taxon>Marmota</taxon>
    </lineage>
</organism>
<accession>A0A5E4BNX7</accession>
<gene>
    <name evidence="1" type="ORF">MONAX_5E004086</name>
</gene>
<protein>
    <submittedName>
        <fullName evidence="1">Uncharacterized protein</fullName>
    </submittedName>
</protein>
<evidence type="ECO:0000313" key="1">
    <source>
        <dbReference type="EMBL" id="VTJ71373.1"/>
    </source>
</evidence>
<keyword evidence="2" id="KW-1185">Reference proteome</keyword>
<dbReference type="AlphaFoldDB" id="A0A5E4BNX7"/>
<sequence>GNMTPNNLIERAEDAKFPSFKLAALASKFHLAHVASLSLDLMVRSSVPTLQ</sequence>
<proteinExistence type="predicted"/>
<feature type="non-terminal residue" evidence="1">
    <location>
        <position position="51"/>
    </location>
</feature>